<evidence type="ECO:0000256" key="5">
    <source>
        <dbReference type="ARBA" id="ARBA00022679"/>
    </source>
</evidence>
<keyword evidence="10 11" id="KW-0012">Acyltransferase</keyword>
<reference evidence="14" key="1">
    <citation type="submission" date="2015-05" db="EMBL/GenBank/DDBJ databases">
        <title>Draft genome sequencing of a biphenyl-degrading bacterium, Pseudomonas balearica KF707 (=NBRC110670).</title>
        <authorList>
            <person name="Kimura N."/>
            <person name="Hirose J."/>
            <person name="Watanabe T."/>
            <person name="Suenaga H."/>
            <person name="Fujihara H."/>
            <person name="Noguchi M."/>
            <person name="Hashimoto M."/>
            <person name="Shimodaira J."/>
            <person name="Tsuchikane K."/>
            <person name="Hosoyama A."/>
            <person name="Yamazoe A."/>
            <person name="Fujita N."/>
            <person name="Furukawa K."/>
        </authorList>
    </citation>
    <scope>NUCLEOTIDE SEQUENCE [LARGE SCALE GENOMIC DNA]</scope>
    <source>
        <strain evidence="14">DSM 10086 / NBRC 110670 / KF707</strain>
    </source>
</reference>
<dbReference type="PIRSF" id="PIRSF500217">
    <property type="entry name" value="AlgI"/>
    <property type="match status" value="1"/>
</dbReference>
<evidence type="ECO:0000256" key="10">
    <source>
        <dbReference type="ARBA" id="ARBA00023315"/>
    </source>
</evidence>
<comment type="similarity">
    <text evidence="3 11">Belongs to the membrane-bound acyltransferase family.</text>
</comment>
<evidence type="ECO:0000256" key="7">
    <source>
        <dbReference type="ARBA" id="ARBA00022841"/>
    </source>
</evidence>
<dbReference type="PIRSF" id="PIRSF016636">
    <property type="entry name" value="AlgI_DltB"/>
    <property type="match status" value="1"/>
</dbReference>
<dbReference type="PANTHER" id="PTHR13285">
    <property type="entry name" value="ACYLTRANSFERASE"/>
    <property type="match status" value="1"/>
</dbReference>
<dbReference type="GO" id="GO:0005886">
    <property type="term" value="C:plasma membrane"/>
    <property type="evidence" value="ECO:0007669"/>
    <property type="project" value="UniProtKB-SubCell"/>
</dbReference>
<reference evidence="13 14" key="2">
    <citation type="journal article" date="2017" name="Int. J. Syst. Evol. Microbiol.">
        <title>Pseudomonas furukawaii sp. nov., a polychlorinated biphenyl-degrading bacterium isolated from biphenyl-contaminated soil in Japan.</title>
        <authorList>
            <person name="Kimura N."/>
            <person name="Watanabe T."/>
            <person name="Suenaga H."/>
            <person name="Fujihara H."/>
            <person name="Futagami T."/>
            <person name="Goto M."/>
            <person name="Hanada S."/>
            <person name="Hirose J."/>
        </authorList>
    </citation>
    <scope>NUCLEOTIDE SEQUENCE [LARGE SCALE GENOMIC DNA]</scope>
    <source>
        <strain evidence="14">DSM 10086 / NBRC 110670 / KF707</strain>
    </source>
</reference>
<dbReference type="AlphaFoldDB" id="A0AAD1C5E3"/>
<evidence type="ECO:0000313" key="13">
    <source>
        <dbReference type="EMBL" id="BAU76926.1"/>
    </source>
</evidence>
<accession>A0AAD1C5E3</accession>
<feature type="transmembrane region" description="Helical" evidence="12">
    <location>
        <begin position="147"/>
        <end position="166"/>
    </location>
</feature>
<keyword evidence="8 12" id="KW-1133">Transmembrane helix</keyword>
<feature type="transmembrane region" description="Helical" evidence="12">
    <location>
        <begin position="52"/>
        <end position="70"/>
    </location>
</feature>
<dbReference type="InterPro" id="IPR004299">
    <property type="entry name" value="MBOAT_fam"/>
</dbReference>
<evidence type="ECO:0000256" key="11">
    <source>
        <dbReference type="PIRNR" id="PIRNR016636"/>
    </source>
</evidence>
<keyword evidence="11" id="KW-0997">Cell inner membrane</keyword>
<comment type="subcellular location">
    <subcellularLocation>
        <location evidence="1">Cell inner membrane</location>
        <topology evidence="1">Multi-pass membrane protein</topology>
    </subcellularLocation>
</comment>
<protein>
    <recommendedName>
        <fullName evidence="11">Probable alginate O-acetylase</fullName>
        <ecNumber evidence="11">2.3.1.-</ecNumber>
    </recommendedName>
</protein>
<dbReference type="Proteomes" id="UP000218554">
    <property type="component" value="Chromosome"/>
</dbReference>
<dbReference type="EC" id="2.3.1.-" evidence="11"/>
<feature type="transmembrane region" description="Helical" evidence="12">
    <location>
        <begin position="364"/>
        <end position="384"/>
    </location>
</feature>
<evidence type="ECO:0000256" key="9">
    <source>
        <dbReference type="ARBA" id="ARBA00023136"/>
    </source>
</evidence>
<dbReference type="Pfam" id="PF03062">
    <property type="entry name" value="MBOAT"/>
    <property type="match status" value="1"/>
</dbReference>
<organism evidence="13 14">
    <name type="scientific">Metapseudomonas furukawaii</name>
    <name type="common">Pseudomonas furukawaii</name>
    <dbReference type="NCBI Taxonomy" id="1149133"/>
    <lineage>
        <taxon>Bacteria</taxon>
        <taxon>Pseudomonadati</taxon>
        <taxon>Pseudomonadota</taxon>
        <taxon>Gammaproteobacteria</taxon>
        <taxon>Pseudomonadales</taxon>
        <taxon>Pseudomonadaceae</taxon>
        <taxon>Metapseudomonas</taxon>
    </lineage>
</organism>
<evidence type="ECO:0000313" key="14">
    <source>
        <dbReference type="Proteomes" id="UP000218554"/>
    </source>
</evidence>
<feature type="transmembrane region" description="Helical" evidence="12">
    <location>
        <begin position="114"/>
        <end position="135"/>
    </location>
</feature>
<evidence type="ECO:0000256" key="12">
    <source>
        <dbReference type="SAM" id="Phobius"/>
    </source>
</evidence>
<evidence type="ECO:0000256" key="4">
    <source>
        <dbReference type="ARBA" id="ARBA00022475"/>
    </source>
</evidence>
<sequence length="514" mass="58087">MLFNSYTFVFLFLPICLLGYYVLVGRRLLEPALTWLVLCSLFFYGWWNPVYIALLVASTLSNFLLGRLISRQQDWRTPLLAFGIAANLGVLGYYKYCDFFIGTLNSLSGSDFNLLHIVLPLGISFITFQKIAFLVDAYKGKTHEYNLLHFCLFVTFFPQLLAGPIVHHRELIPQFVRLENLEKLSSNLGIGLSIFMVGLFKKTVLADGAAAHANPVFDAAASGTALTLLEAWGGSLAYSLQLYFDFSGYSDMAIGLARMFGVILPLNFFSPYRARNISDFWRRWHITLSRFLRDYLYIPLGGNRSGEARRLVNLMITMLLGGLWHGAAWTFVVWGGLHGAYLVIHRLWERLTAPLQRFALWRLGFTPFAYLLTFLSVIVAWVFFRASNFDAAWSILQGMAGLNGISLHPDSAGLAERLRELGLSVDVSLYATRLVGKDTLNWVIALLLIATCLPNTAQVFSRITPALDEYGRPERYLGRLRWSPSPQWALIVAFLGLAGILYMSQVSEFIYFQF</sequence>
<name>A0AAD1C5E3_METFU</name>
<evidence type="ECO:0000256" key="8">
    <source>
        <dbReference type="ARBA" id="ARBA00022989"/>
    </source>
</evidence>
<gene>
    <name evidence="13" type="ORF">KF707C_52380</name>
</gene>
<dbReference type="KEGG" id="pfuw:KF707C_52380"/>
<evidence type="ECO:0000256" key="2">
    <source>
        <dbReference type="ARBA" id="ARBA00005182"/>
    </source>
</evidence>
<keyword evidence="7 11" id="KW-0016">Alginate biosynthesis</keyword>
<dbReference type="PANTHER" id="PTHR13285:SF23">
    <property type="entry name" value="TEICHOIC ACID D-ALANYLTRANSFERASE"/>
    <property type="match status" value="1"/>
</dbReference>
<dbReference type="InterPro" id="IPR028362">
    <property type="entry name" value="AlgI"/>
</dbReference>
<keyword evidence="5 11" id="KW-0808">Transferase</keyword>
<feature type="transmembrane region" description="Helical" evidence="12">
    <location>
        <begin position="488"/>
        <end position="512"/>
    </location>
</feature>
<keyword evidence="6 11" id="KW-0812">Transmembrane</keyword>
<proteinExistence type="inferred from homology"/>
<dbReference type="EMBL" id="AP014862">
    <property type="protein sequence ID" value="BAU76926.1"/>
    <property type="molecule type" value="Genomic_DNA"/>
</dbReference>
<evidence type="ECO:0000256" key="3">
    <source>
        <dbReference type="ARBA" id="ARBA00010323"/>
    </source>
</evidence>
<dbReference type="InterPro" id="IPR024194">
    <property type="entry name" value="Ac/AlaTfrase_AlgI/DltB"/>
</dbReference>
<keyword evidence="14" id="KW-1185">Reference proteome</keyword>
<keyword evidence="9 11" id="KW-0472">Membrane</keyword>
<dbReference type="GO" id="GO:0042121">
    <property type="term" value="P:alginic acid biosynthetic process"/>
    <property type="evidence" value="ECO:0007669"/>
    <property type="project" value="UniProtKB-UniRule"/>
</dbReference>
<feature type="transmembrane region" description="Helical" evidence="12">
    <location>
        <begin position="252"/>
        <end position="272"/>
    </location>
</feature>
<feature type="transmembrane region" description="Helical" evidence="12">
    <location>
        <begin position="440"/>
        <end position="460"/>
    </location>
</feature>
<comment type="pathway">
    <text evidence="2 11">Glycan biosynthesis; alginate biosynthesis.</text>
</comment>
<evidence type="ECO:0000256" key="1">
    <source>
        <dbReference type="ARBA" id="ARBA00004429"/>
    </source>
</evidence>
<keyword evidence="4 11" id="KW-1003">Cell membrane</keyword>
<dbReference type="RefSeq" id="WP_003453094.1">
    <property type="nucleotide sequence ID" value="NZ_AJMR01000180.1"/>
</dbReference>
<feature type="transmembrane region" description="Helical" evidence="12">
    <location>
        <begin position="311"/>
        <end position="344"/>
    </location>
</feature>
<feature type="transmembrane region" description="Helical" evidence="12">
    <location>
        <begin position="6"/>
        <end position="23"/>
    </location>
</feature>
<dbReference type="InterPro" id="IPR051085">
    <property type="entry name" value="MB_O-acyltransferase"/>
</dbReference>
<feature type="transmembrane region" description="Helical" evidence="12">
    <location>
        <begin position="77"/>
        <end position="94"/>
    </location>
</feature>
<evidence type="ECO:0000256" key="6">
    <source>
        <dbReference type="ARBA" id="ARBA00022692"/>
    </source>
</evidence>
<dbReference type="GO" id="GO:0016746">
    <property type="term" value="F:acyltransferase activity"/>
    <property type="evidence" value="ECO:0007669"/>
    <property type="project" value="UniProtKB-KW"/>
</dbReference>